<protein>
    <submittedName>
        <fullName evidence="1">Uncharacterized protein</fullName>
    </submittedName>
</protein>
<reference evidence="1 2" key="1">
    <citation type="submission" date="2018-12" db="EMBL/GenBank/DDBJ databases">
        <authorList>
            <person name="Yang E."/>
        </authorList>
    </citation>
    <scope>NUCLEOTIDE SEQUENCE [LARGE SCALE GENOMIC DNA]</scope>
    <source>
        <strain evidence="1 2">SOD</strain>
    </source>
</reference>
<dbReference type="EMBL" id="RXLQ01000005">
    <property type="protein sequence ID" value="RSZ58862.1"/>
    <property type="molecule type" value="Genomic_DNA"/>
</dbReference>
<keyword evidence="2" id="KW-1185">Reference proteome</keyword>
<sequence>MIIMMIIGGGCAGKQQGTLTNERIALYKSSHVADRMFEQRCLGSGEKIYKQILNVEGVRLLKLRGEKLNFSDQYVLDDPYGSDLAGDGYIKSFFRDFYIVNRIKPTITTLDYPPRFAYNFVEVMDDSDGKIYRYTGSIDEPWLRNKAYLKGHRQFLLNRNVVSGPSARYGVVFNDISTKEDRDYWIAGSSLQVIDMVTNEILAVRIGYMYDPGQGNTDGGRAPWIVAANHSCPSFGTRGASVSQMLQTEEFVEKVLIPKK</sequence>
<proteinExistence type="predicted"/>
<dbReference type="Proteomes" id="UP000278085">
    <property type="component" value="Unassembled WGS sequence"/>
</dbReference>
<organism evidence="1 2">
    <name type="scientific">Massilia atriviolacea</name>
    <dbReference type="NCBI Taxonomy" id="2495579"/>
    <lineage>
        <taxon>Bacteria</taxon>
        <taxon>Pseudomonadati</taxon>
        <taxon>Pseudomonadota</taxon>
        <taxon>Betaproteobacteria</taxon>
        <taxon>Burkholderiales</taxon>
        <taxon>Oxalobacteraceae</taxon>
        <taxon>Telluria group</taxon>
        <taxon>Massilia</taxon>
    </lineage>
</organism>
<evidence type="ECO:0000313" key="2">
    <source>
        <dbReference type="Proteomes" id="UP000278085"/>
    </source>
</evidence>
<accession>A0A430HN13</accession>
<evidence type="ECO:0000313" key="1">
    <source>
        <dbReference type="EMBL" id="RSZ58862.1"/>
    </source>
</evidence>
<dbReference type="AlphaFoldDB" id="A0A430HN13"/>
<comment type="caution">
    <text evidence="1">The sequence shown here is derived from an EMBL/GenBank/DDBJ whole genome shotgun (WGS) entry which is preliminary data.</text>
</comment>
<name>A0A430HN13_9BURK</name>
<gene>
    <name evidence="1" type="ORF">EJB06_10995</name>
</gene>